<evidence type="ECO:0000313" key="2">
    <source>
        <dbReference type="EMBL" id="MBD8030155.1"/>
    </source>
</evidence>
<dbReference type="SUPFAM" id="SSF53474">
    <property type="entry name" value="alpha/beta-Hydrolases"/>
    <property type="match status" value="1"/>
</dbReference>
<evidence type="ECO:0000259" key="1">
    <source>
        <dbReference type="Pfam" id="PF06259"/>
    </source>
</evidence>
<dbReference type="Pfam" id="PF06259">
    <property type="entry name" value="Abhydrolase_8"/>
    <property type="match status" value="1"/>
</dbReference>
<evidence type="ECO:0000313" key="3">
    <source>
        <dbReference type="Proteomes" id="UP000650224"/>
    </source>
</evidence>
<keyword evidence="3" id="KW-1185">Reference proteome</keyword>
<protein>
    <recommendedName>
        <fullName evidence="1">DUF1023 domain-containing protein</fullName>
    </recommendedName>
</protein>
<feature type="domain" description="DUF1023" evidence="1">
    <location>
        <begin position="181"/>
        <end position="329"/>
    </location>
</feature>
<dbReference type="Gene3D" id="3.40.50.1820">
    <property type="entry name" value="alpha/beta hydrolase"/>
    <property type="match status" value="1"/>
</dbReference>
<dbReference type="InterPro" id="IPR029058">
    <property type="entry name" value="AB_hydrolase_fold"/>
</dbReference>
<dbReference type="RefSeq" id="WP_191733375.1">
    <property type="nucleotide sequence ID" value="NZ_JACSPR010000004.1"/>
</dbReference>
<name>A0A8I0LH74_9CORY</name>
<proteinExistence type="predicted"/>
<dbReference type="AlphaFoldDB" id="A0A8I0LH74"/>
<gene>
    <name evidence="2" type="ORF">H9627_07445</name>
</gene>
<dbReference type="InterPro" id="IPR010427">
    <property type="entry name" value="DUF1023"/>
</dbReference>
<dbReference type="Proteomes" id="UP000650224">
    <property type="component" value="Unassembled WGS sequence"/>
</dbReference>
<organism evidence="2 3">
    <name type="scientific">Corynebacterium gallinarum</name>
    <dbReference type="NCBI Taxonomy" id="2762214"/>
    <lineage>
        <taxon>Bacteria</taxon>
        <taxon>Bacillati</taxon>
        <taxon>Actinomycetota</taxon>
        <taxon>Actinomycetes</taxon>
        <taxon>Mycobacteriales</taxon>
        <taxon>Corynebacteriaceae</taxon>
        <taxon>Corynebacterium</taxon>
    </lineage>
</organism>
<sequence>MTLALKSHELEELAGVLEEIGRALGGQSEERSLRWNDLLNFTDSEALVLGIRRLHAHNTTITDTVDQISSVARFLLSAAGLARVLEQHLWVVERWAGIAPEAIATLRYLTMMGDLLDFMCARQIGALCTPTAAPPVQALGDVADLPATAIHEFHHMNAPPLIRELVDANPDLMLLEVGDGTFAAAFGDIDESAAVTTMVAGVGSSDPVHWQGNLDRARRIHQATGAATILWSGYTAPPGIPHAISGRSAEVAGRELRTFQEALATRRPDQRRVGLGYSYGSVVVGTAASESPDGFDAVILVGSPGAGVGHARDIHADVYAVTGTRDPIGLATTMVNGVHGRDPTSPWFGSEVWESDVSHSGYWDDPGFLDRVRDVVDSKAEQG</sequence>
<reference evidence="2 3" key="1">
    <citation type="submission" date="2020-08" db="EMBL/GenBank/DDBJ databases">
        <title>A Genomic Blueprint of the Chicken Gut Microbiome.</title>
        <authorList>
            <person name="Gilroy R."/>
            <person name="Ravi A."/>
            <person name="Getino M."/>
            <person name="Pursley I."/>
            <person name="Horton D.L."/>
            <person name="Alikhan N.-F."/>
            <person name="Baker D."/>
            <person name="Gharbi K."/>
            <person name="Hall N."/>
            <person name="Watson M."/>
            <person name="Adriaenssens E.M."/>
            <person name="Foster-Nyarko E."/>
            <person name="Jarju S."/>
            <person name="Secka A."/>
            <person name="Antonio M."/>
            <person name="Oren A."/>
            <person name="Chaudhuri R."/>
            <person name="La Ragione R.M."/>
            <person name="Hildebrand F."/>
            <person name="Pallen M.J."/>
        </authorList>
    </citation>
    <scope>NUCLEOTIDE SEQUENCE [LARGE SCALE GENOMIC DNA]</scope>
    <source>
        <strain evidence="2 3">Sa1YVA5</strain>
    </source>
</reference>
<comment type="caution">
    <text evidence="2">The sequence shown here is derived from an EMBL/GenBank/DDBJ whole genome shotgun (WGS) entry which is preliminary data.</text>
</comment>
<accession>A0A8I0LH74</accession>
<dbReference type="EMBL" id="JACSPR010000004">
    <property type="protein sequence ID" value="MBD8030155.1"/>
    <property type="molecule type" value="Genomic_DNA"/>
</dbReference>